<proteinExistence type="predicted"/>
<name>A0AA38TJD3_9ASTR</name>
<keyword evidence="3" id="KW-1185">Reference proteome</keyword>
<evidence type="ECO:0000313" key="2">
    <source>
        <dbReference type="EMBL" id="KAJ9551558.1"/>
    </source>
</evidence>
<reference evidence="2" key="1">
    <citation type="submission" date="2023-03" db="EMBL/GenBank/DDBJ databases">
        <title>Chromosome-scale reference genome and RAD-based genetic map of yellow starthistle (Centaurea solstitialis) reveal putative structural variation and QTLs associated with invader traits.</title>
        <authorList>
            <person name="Reatini B."/>
            <person name="Cang F.A."/>
            <person name="Jiang Q."/>
            <person name="Mckibben M.T.W."/>
            <person name="Barker M.S."/>
            <person name="Rieseberg L.H."/>
            <person name="Dlugosch K.M."/>
        </authorList>
    </citation>
    <scope>NUCLEOTIDE SEQUENCE</scope>
    <source>
        <strain evidence="2">CAN-66</strain>
        <tissue evidence="2">Leaf</tissue>
    </source>
</reference>
<gene>
    <name evidence="2" type="ORF">OSB04_015603</name>
</gene>
<accession>A0AA38TJD3</accession>
<organism evidence="2 3">
    <name type="scientific">Centaurea solstitialis</name>
    <name type="common">yellow star-thistle</name>
    <dbReference type="NCBI Taxonomy" id="347529"/>
    <lineage>
        <taxon>Eukaryota</taxon>
        <taxon>Viridiplantae</taxon>
        <taxon>Streptophyta</taxon>
        <taxon>Embryophyta</taxon>
        <taxon>Tracheophyta</taxon>
        <taxon>Spermatophyta</taxon>
        <taxon>Magnoliopsida</taxon>
        <taxon>eudicotyledons</taxon>
        <taxon>Gunneridae</taxon>
        <taxon>Pentapetalae</taxon>
        <taxon>asterids</taxon>
        <taxon>campanulids</taxon>
        <taxon>Asterales</taxon>
        <taxon>Asteraceae</taxon>
        <taxon>Carduoideae</taxon>
        <taxon>Cardueae</taxon>
        <taxon>Centaureinae</taxon>
        <taxon>Centaurea</taxon>
    </lineage>
</organism>
<sequence>MPKIDILVKSTEVHELDEGDGGGGDVEEDGDRGDAEGQGDGGSSDARGNGGGREKGGARVAGSRQEGRRKEGGFRFHNRLTAAVDFNILKRCDFPDFKGDFFKISRV</sequence>
<dbReference type="EMBL" id="JARYMX010000004">
    <property type="protein sequence ID" value="KAJ9551558.1"/>
    <property type="molecule type" value="Genomic_DNA"/>
</dbReference>
<protein>
    <submittedName>
        <fullName evidence="2">Uncharacterized protein</fullName>
    </submittedName>
</protein>
<dbReference type="Proteomes" id="UP001172457">
    <property type="component" value="Chromosome 4"/>
</dbReference>
<comment type="caution">
    <text evidence="2">The sequence shown here is derived from an EMBL/GenBank/DDBJ whole genome shotgun (WGS) entry which is preliminary data.</text>
</comment>
<feature type="compositionally biased region" description="Basic and acidic residues" evidence="1">
    <location>
        <begin position="65"/>
        <end position="74"/>
    </location>
</feature>
<evidence type="ECO:0000256" key="1">
    <source>
        <dbReference type="SAM" id="MobiDB-lite"/>
    </source>
</evidence>
<dbReference type="AlphaFoldDB" id="A0AA38TJD3"/>
<evidence type="ECO:0000313" key="3">
    <source>
        <dbReference type="Proteomes" id="UP001172457"/>
    </source>
</evidence>
<feature type="compositionally biased region" description="Acidic residues" evidence="1">
    <location>
        <begin position="17"/>
        <end position="31"/>
    </location>
</feature>
<feature type="region of interest" description="Disordered" evidence="1">
    <location>
        <begin position="1"/>
        <end position="74"/>
    </location>
</feature>